<name>A0ACB9L433_9MYRT</name>
<organism evidence="1 2">
    <name type="scientific">Melastoma candidum</name>
    <dbReference type="NCBI Taxonomy" id="119954"/>
    <lineage>
        <taxon>Eukaryota</taxon>
        <taxon>Viridiplantae</taxon>
        <taxon>Streptophyta</taxon>
        <taxon>Embryophyta</taxon>
        <taxon>Tracheophyta</taxon>
        <taxon>Spermatophyta</taxon>
        <taxon>Magnoliopsida</taxon>
        <taxon>eudicotyledons</taxon>
        <taxon>Gunneridae</taxon>
        <taxon>Pentapetalae</taxon>
        <taxon>rosids</taxon>
        <taxon>malvids</taxon>
        <taxon>Myrtales</taxon>
        <taxon>Melastomataceae</taxon>
        <taxon>Melastomatoideae</taxon>
        <taxon>Melastomateae</taxon>
        <taxon>Melastoma</taxon>
    </lineage>
</organism>
<gene>
    <name evidence="1" type="ORF">MLD38_039839</name>
</gene>
<reference evidence="2" key="1">
    <citation type="journal article" date="2023" name="Front. Plant Sci.">
        <title>Chromosomal-level genome assembly of Melastoma candidum provides insights into trichome evolution.</title>
        <authorList>
            <person name="Zhong Y."/>
            <person name="Wu W."/>
            <person name="Sun C."/>
            <person name="Zou P."/>
            <person name="Liu Y."/>
            <person name="Dai S."/>
            <person name="Zhou R."/>
        </authorList>
    </citation>
    <scope>NUCLEOTIDE SEQUENCE [LARGE SCALE GENOMIC DNA]</scope>
</reference>
<evidence type="ECO:0000313" key="1">
    <source>
        <dbReference type="EMBL" id="KAI4304308.1"/>
    </source>
</evidence>
<dbReference type="EMBL" id="CM042891">
    <property type="protein sequence ID" value="KAI4304308.1"/>
    <property type="molecule type" value="Genomic_DNA"/>
</dbReference>
<sequence length="166" mass="18761">MNTNWMSPVDLISGTPLNWIPSHGPLRYTFRCLFHRKASGSPWKSNRNEFDPEDGSRRLFHEVRYLSRPKPRSQPNFIPGSSVSVGESKLCHIYKLGSPFPSLTTRLPLSRSCTSGFAGFAAEVRLDDQRTPRVPVDRTSRLPPGPTARETEEKFEMGESRLATQT</sequence>
<evidence type="ECO:0000313" key="2">
    <source>
        <dbReference type="Proteomes" id="UP001057402"/>
    </source>
</evidence>
<dbReference type="Proteomes" id="UP001057402">
    <property type="component" value="Chromosome 12"/>
</dbReference>
<keyword evidence="2" id="KW-1185">Reference proteome</keyword>
<accession>A0ACB9L433</accession>
<comment type="caution">
    <text evidence="1">The sequence shown here is derived from an EMBL/GenBank/DDBJ whole genome shotgun (WGS) entry which is preliminary data.</text>
</comment>
<protein>
    <submittedName>
        <fullName evidence="1">Uncharacterized protein</fullName>
    </submittedName>
</protein>
<proteinExistence type="predicted"/>